<dbReference type="Proteomes" id="UP000828390">
    <property type="component" value="Unassembled WGS sequence"/>
</dbReference>
<keyword evidence="2" id="KW-1185">Reference proteome</keyword>
<dbReference type="AlphaFoldDB" id="A0A9D3YRV9"/>
<accession>A0A9D3YRV9</accession>
<comment type="caution">
    <text evidence="1">The sequence shown here is derived from an EMBL/GenBank/DDBJ whole genome shotgun (WGS) entry which is preliminary data.</text>
</comment>
<evidence type="ECO:0000313" key="1">
    <source>
        <dbReference type="EMBL" id="KAH3704976.1"/>
    </source>
</evidence>
<sequence>MDVKVSKCGRNGFWYMEDTKTTLTETINQFTFWSQKSSEERMAQIGTNYHQKDFEIVAEALQDD</sequence>
<organism evidence="1 2">
    <name type="scientific">Dreissena polymorpha</name>
    <name type="common">Zebra mussel</name>
    <name type="synonym">Mytilus polymorpha</name>
    <dbReference type="NCBI Taxonomy" id="45954"/>
    <lineage>
        <taxon>Eukaryota</taxon>
        <taxon>Metazoa</taxon>
        <taxon>Spiralia</taxon>
        <taxon>Lophotrochozoa</taxon>
        <taxon>Mollusca</taxon>
        <taxon>Bivalvia</taxon>
        <taxon>Autobranchia</taxon>
        <taxon>Heteroconchia</taxon>
        <taxon>Euheterodonta</taxon>
        <taxon>Imparidentia</taxon>
        <taxon>Neoheterodontei</taxon>
        <taxon>Myida</taxon>
        <taxon>Dreissenoidea</taxon>
        <taxon>Dreissenidae</taxon>
        <taxon>Dreissena</taxon>
    </lineage>
</organism>
<gene>
    <name evidence="1" type="ORF">DPMN_080038</name>
</gene>
<reference evidence="1" key="1">
    <citation type="journal article" date="2019" name="bioRxiv">
        <title>The Genome of the Zebra Mussel, Dreissena polymorpha: A Resource for Invasive Species Research.</title>
        <authorList>
            <person name="McCartney M.A."/>
            <person name="Auch B."/>
            <person name="Kono T."/>
            <person name="Mallez S."/>
            <person name="Zhang Y."/>
            <person name="Obille A."/>
            <person name="Becker A."/>
            <person name="Abrahante J.E."/>
            <person name="Garbe J."/>
            <person name="Badalamenti J.P."/>
            <person name="Herman A."/>
            <person name="Mangelson H."/>
            <person name="Liachko I."/>
            <person name="Sullivan S."/>
            <person name="Sone E.D."/>
            <person name="Koren S."/>
            <person name="Silverstein K.A.T."/>
            <person name="Beckman K.B."/>
            <person name="Gohl D.M."/>
        </authorList>
    </citation>
    <scope>NUCLEOTIDE SEQUENCE</scope>
    <source>
        <strain evidence="1">Duluth1</strain>
        <tissue evidence="1">Whole animal</tissue>
    </source>
</reference>
<reference evidence="1" key="2">
    <citation type="submission" date="2020-11" db="EMBL/GenBank/DDBJ databases">
        <authorList>
            <person name="McCartney M.A."/>
            <person name="Auch B."/>
            <person name="Kono T."/>
            <person name="Mallez S."/>
            <person name="Becker A."/>
            <person name="Gohl D.M."/>
            <person name="Silverstein K.A.T."/>
            <person name="Koren S."/>
            <person name="Bechman K.B."/>
            <person name="Herman A."/>
            <person name="Abrahante J.E."/>
            <person name="Garbe J."/>
        </authorList>
    </citation>
    <scope>NUCLEOTIDE SEQUENCE</scope>
    <source>
        <strain evidence="1">Duluth1</strain>
        <tissue evidence="1">Whole animal</tissue>
    </source>
</reference>
<proteinExistence type="predicted"/>
<protein>
    <submittedName>
        <fullName evidence="1">Uncharacterized protein</fullName>
    </submittedName>
</protein>
<name>A0A9D3YRV9_DREPO</name>
<evidence type="ECO:0000313" key="2">
    <source>
        <dbReference type="Proteomes" id="UP000828390"/>
    </source>
</evidence>
<dbReference type="EMBL" id="JAIWYP010000015">
    <property type="protein sequence ID" value="KAH3704976.1"/>
    <property type="molecule type" value="Genomic_DNA"/>
</dbReference>